<dbReference type="PROSITE" id="PS50928">
    <property type="entry name" value="ABC_TM1"/>
    <property type="match status" value="1"/>
</dbReference>
<dbReference type="EMBL" id="BSYI01000015">
    <property type="protein sequence ID" value="GMG83005.1"/>
    <property type="molecule type" value="Genomic_DNA"/>
</dbReference>
<comment type="caution">
    <text evidence="10">The sequence shown here is derived from an EMBL/GenBank/DDBJ whole genome shotgun (WGS) entry which is preliminary data.</text>
</comment>
<comment type="subcellular location">
    <subcellularLocation>
        <location evidence="1 8">Cell membrane</location>
        <topology evidence="1 8">Multi-pass membrane protein</topology>
    </subcellularLocation>
</comment>
<accession>A0ABQ6LQQ3</accession>
<dbReference type="InterPro" id="IPR000515">
    <property type="entry name" value="MetI-like"/>
</dbReference>
<feature type="domain" description="ABC transmembrane type-1" evidence="9">
    <location>
        <begin position="99"/>
        <end position="307"/>
    </location>
</feature>
<feature type="transmembrane region" description="Helical" evidence="8">
    <location>
        <begin position="134"/>
        <end position="153"/>
    </location>
</feature>
<feature type="transmembrane region" description="Helical" evidence="8">
    <location>
        <begin position="31"/>
        <end position="58"/>
    </location>
</feature>
<evidence type="ECO:0000256" key="1">
    <source>
        <dbReference type="ARBA" id="ARBA00004651"/>
    </source>
</evidence>
<dbReference type="Pfam" id="PF00528">
    <property type="entry name" value="BPD_transp_1"/>
    <property type="match status" value="1"/>
</dbReference>
<keyword evidence="4" id="KW-1003">Cell membrane</keyword>
<evidence type="ECO:0000256" key="2">
    <source>
        <dbReference type="ARBA" id="ARBA00007069"/>
    </source>
</evidence>
<dbReference type="CDD" id="cd06261">
    <property type="entry name" value="TM_PBP2"/>
    <property type="match status" value="1"/>
</dbReference>
<organism evidence="10 11">
    <name type="scientific">Paralimibaculum aggregatum</name>
    <dbReference type="NCBI Taxonomy" id="3036245"/>
    <lineage>
        <taxon>Bacteria</taxon>
        <taxon>Pseudomonadati</taxon>
        <taxon>Pseudomonadota</taxon>
        <taxon>Alphaproteobacteria</taxon>
        <taxon>Rhodobacterales</taxon>
        <taxon>Paracoccaceae</taxon>
        <taxon>Paralimibaculum</taxon>
    </lineage>
</organism>
<evidence type="ECO:0000256" key="3">
    <source>
        <dbReference type="ARBA" id="ARBA00022448"/>
    </source>
</evidence>
<reference evidence="10 11" key="1">
    <citation type="submission" date="2023-04" db="EMBL/GenBank/DDBJ databases">
        <title>Marinoamorphus aggregata gen. nov., sp. Nov., isolate from tissue of brittle star Ophioplocus japonicus.</title>
        <authorList>
            <person name="Kawano K."/>
            <person name="Sawayama S."/>
            <person name="Nakagawa S."/>
        </authorList>
    </citation>
    <scope>NUCLEOTIDE SEQUENCE [LARGE SCALE GENOMIC DNA]</scope>
    <source>
        <strain evidence="10 11">NKW23</strain>
    </source>
</reference>
<feature type="transmembrane region" description="Helical" evidence="8">
    <location>
        <begin position="286"/>
        <end position="306"/>
    </location>
</feature>
<name>A0ABQ6LQQ3_9RHOB</name>
<keyword evidence="3 8" id="KW-0813">Transport</keyword>
<dbReference type="Proteomes" id="UP001239909">
    <property type="component" value="Unassembled WGS sequence"/>
</dbReference>
<evidence type="ECO:0000313" key="10">
    <source>
        <dbReference type="EMBL" id="GMG83005.1"/>
    </source>
</evidence>
<dbReference type="SUPFAM" id="SSF161098">
    <property type="entry name" value="MetI-like"/>
    <property type="match status" value="1"/>
</dbReference>
<feature type="transmembrane region" description="Helical" evidence="8">
    <location>
        <begin position="105"/>
        <end position="125"/>
    </location>
</feature>
<dbReference type="InterPro" id="IPR035906">
    <property type="entry name" value="MetI-like_sf"/>
</dbReference>
<evidence type="ECO:0000256" key="8">
    <source>
        <dbReference type="RuleBase" id="RU363032"/>
    </source>
</evidence>
<dbReference type="PANTHER" id="PTHR42929:SF1">
    <property type="entry name" value="INNER MEMBRANE ABC TRANSPORTER PERMEASE PROTEIN YDCU-RELATED"/>
    <property type="match status" value="1"/>
</dbReference>
<comment type="similarity">
    <text evidence="2">Belongs to the binding-protein-dependent transport system permease family. CysTW subfamily.</text>
</comment>
<evidence type="ECO:0000256" key="4">
    <source>
        <dbReference type="ARBA" id="ARBA00022475"/>
    </source>
</evidence>
<feature type="transmembrane region" description="Helical" evidence="8">
    <location>
        <begin position="228"/>
        <end position="250"/>
    </location>
</feature>
<evidence type="ECO:0000256" key="7">
    <source>
        <dbReference type="ARBA" id="ARBA00023136"/>
    </source>
</evidence>
<evidence type="ECO:0000259" key="9">
    <source>
        <dbReference type="PROSITE" id="PS50928"/>
    </source>
</evidence>
<keyword evidence="11" id="KW-1185">Reference proteome</keyword>
<keyword evidence="6 8" id="KW-1133">Transmembrane helix</keyword>
<keyword evidence="5 8" id="KW-0812">Transmembrane</keyword>
<gene>
    <name evidence="10" type="ORF">LNKW23_22180</name>
</gene>
<sequence>MPEAAEPAPEAPAAPRVDAEEMARRAVRRRWLLNLPAILWLILFAAGPLLVVLLYSFLAAGDYGGVRWELSTDGWFAVLMTRDIFDDTLRLQDAHLAIFWRSVKLSVMTTLACLLLGFPTAYFIATRSRANRNLWLFLITIPFWTNLLIRTFAMLEWIRAQGVINSVLTGLGIVDEPVQMLYTDFSIMLGMTYVYFPLMVLPLYASMEKLDFRLVEAAYDLYASRLQVLRGVIVPLVSPGIVAGSILVFIPSLGAYVTPRVLGGGKQMMLGNLIELQFGQGRNWPLGAALSISLLALVMVALIFYVRAAQKGGEGHG</sequence>
<feature type="transmembrane region" description="Helical" evidence="8">
    <location>
        <begin position="185"/>
        <end position="207"/>
    </location>
</feature>
<protein>
    <submittedName>
        <fullName evidence="10">ABC transporter permease</fullName>
    </submittedName>
</protein>
<dbReference type="Gene3D" id="1.10.3720.10">
    <property type="entry name" value="MetI-like"/>
    <property type="match status" value="1"/>
</dbReference>
<evidence type="ECO:0000256" key="6">
    <source>
        <dbReference type="ARBA" id="ARBA00022989"/>
    </source>
</evidence>
<evidence type="ECO:0000313" key="11">
    <source>
        <dbReference type="Proteomes" id="UP001239909"/>
    </source>
</evidence>
<keyword evidence="7 8" id="KW-0472">Membrane</keyword>
<dbReference type="PANTHER" id="PTHR42929">
    <property type="entry name" value="INNER MEMBRANE ABC TRANSPORTER PERMEASE PROTEIN YDCU-RELATED-RELATED"/>
    <property type="match status" value="1"/>
</dbReference>
<proteinExistence type="inferred from homology"/>
<evidence type="ECO:0000256" key="5">
    <source>
        <dbReference type="ARBA" id="ARBA00022692"/>
    </source>
</evidence>